<dbReference type="GO" id="GO:1990627">
    <property type="term" value="P:mitochondrial inner membrane fusion"/>
    <property type="evidence" value="ECO:0007669"/>
    <property type="project" value="EnsemblFungi"/>
</dbReference>
<keyword evidence="9" id="KW-0342">GTP-binding</keyword>
<name>A0A1G4J4T9_9SACH</name>
<keyword evidence="15" id="KW-1185">Reference proteome</keyword>
<dbReference type="Proteomes" id="UP000190274">
    <property type="component" value="Chromosome D"/>
</dbReference>
<dbReference type="SUPFAM" id="SSF52540">
    <property type="entry name" value="P-loop containing nucleoside triphosphate hydrolases"/>
    <property type="match status" value="1"/>
</dbReference>
<dbReference type="GO" id="GO:0003924">
    <property type="term" value="F:GTPase activity"/>
    <property type="evidence" value="ECO:0007669"/>
    <property type="project" value="EnsemblFungi"/>
</dbReference>
<dbReference type="InterPro" id="IPR045063">
    <property type="entry name" value="Dynamin_N"/>
</dbReference>
<dbReference type="GO" id="GO:1990626">
    <property type="term" value="P:mitochondrial outer membrane fusion"/>
    <property type="evidence" value="ECO:0007669"/>
    <property type="project" value="EnsemblFungi"/>
</dbReference>
<dbReference type="PROSITE" id="PS51718">
    <property type="entry name" value="G_DYNAMIN_2"/>
    <property type="match status" value="1"/>
</dbReference>
<feature type="region of interest" description="Disordered" evidence="12">
    <location>
        <begin position="403"/>
        <end position="426"/>
    </location>
</feature>
<dbReference type="InterPro" id="IPR027417">
    <property type="entry name" value="P-loop_NTPase"/>
</dbReference>
<evidence type="ECO:0000256" key="5">
    <source>
        <dbReference type="ARBA" id="ARBA00022801"/>
    </source>
</evidence>
<dbReference type="GO" id="GO:0005525">
    <property type="term" value="F:GTP binding"/>
    <property type="evidence" value="ECO:0007669"/>
    <property type="project" value="UniProtKB-KW"/>
</dbReference>
<evidence type="ECO:0000313" key="15">
    <source>
        <dbReference type="Proteomes" id="UP000190274"/>
    </source>
</evidence>
<evidence type="ECO:0000256" key="12">
    <source>
        <dbReference type="SAM" id="MobiDB-lite"/>
    </source>
</evidence>
<dbReference type="STRING" id="1266660.A0A1G4J4T9"/>
<dbReference type="InterPro" id="IPR030381">
    <property type="entry name" value="G_DYNAMIN_dom"/>
</dbReference>
<dbReference type="GO" id="GO:0005777">
    <property type="term" value="C:peroxisome"/>
    <property type="evidence" value="ECO:0007669"/>
    <property type="project" value="EnsemblFungi"/>
</dbReference>
<sequence>MSQKALFPDSHDESINFEDEYQQELDLDDSSTAVSSEPHRLTYSRPTHHLTSDDATTVADDTNHLAVHDSTHKRRHSNDRMLSLHLSQWNYNNNRVGLNRGIQNSEELILLLTRENHSRPIHVPLNSDGSHLHILDLDFKLRGNNSNGVDLDKNAISKLFSVRTTAALKHLKSLKKRVDDTSSKVFITGDLNAGKSTFCNALLKRRLMPVDQLPCTNVFCEILEAREYTGTEEVHAIPLAIAPTVKEATEAYNIRDKSTYRVFPISQLEDLVYQSELYSLLKVYINDDKKPAELSLLRNGAVDISLIDSPGLNMDSIQTTEVLSRQEEIDMVIFVVNSENQLTLSGQEFIQVASREKKLMFFVVNKFDQIRNKDRCKKLILDQIKKMSPETHKQSNEFVHFVSSSSKPSFSNGDGPGGDDGDDGDNGFDFEDPDFDKLETSLRNFVLKKRSLSKLLPAKTYLTKLLKDICVITEWNLDLYKSENDKLNNELHEMTPEIKAANTQCHKLTDHVDKLVESVVNEVYEFTKHKINISLELSLLDFPPYEGFSTIYDYVLRSRQFILDQIKESVETSEFKAKNETSVCVKSINEIGKAELGEEFMSDRKFQKELMFTKKKHNSLKALRVSFDVTDLLSPSWEGFFRYLSWGLFRDKSALEEPVEPEIDQSWYAVLGLGHYSVTKYWTNPSLLFTSKIPALAVYSWGGTRVLTTAMIHGSRFFSWQAFSRISTSIILVSSVLGVSYLIHDLPRALPLNLSYKYRSKLAEIDYSHRNAKRISDEVRDVLKFPSREVVKSCETLLGKKQTARRDIEAKLHNNTISLKFFKNLAERANAQAQVIEEIDLDVD</sequence>
<reference evidence="14 15" key="1">
    <citation type="submission" date="2016-03" db="EMBL/GenBank/DDBJ databases">
        <authorList>
            <person name="Devillers H."/>
        </authorList>
    </citation>
    <scope>NUCLEOTIDE SEQUENCE [LARGE SCALE GENOMIC DNA]</scope>
    <source>
        <strain evidence="14">CBS 10888</strain>
    </source>
</reference>
<feature type="compositionally biased region" description="Low complexity" evidence="12">
    <location>
        <begin position="403"/>
        <end position="413"/>
    </location>
</feature>
<keyword evidence="3" id="KW-0547">Nucleotide-binding</keyword>
<evidence type="ECO:0000256" key="7">
    <source>
        <dbReference type="ARBA" id="ARBA00023054"/>
    </source>
</evidence>
<comment type="catalytic activity">
    <reaction evidence="11">
        <text>GTP + H2O = GDP + phosphate + H(+)</text>
        <dbReference type="Rhea" id="RHEA:19669"/>
        <dbReference type="ChEBI" id="CHEBI:15377"/>
        <dbReference type="ChEBI" id="CHEBI:15378"/>
        <dbReference type="ChEBI" id="CHEBI:37565"/>
        <dbReference type="ChEBI" id="CHEBI:43474"/>
        <dbReference type="ChEBI" id="CHEBI:58189"/>
    </reaction>
</comment>
<dbReference type="GO" id="GO:0160189">
    <property type="term" value="C:peroxisomal-mitochondrial contact site"/>
    <property type="evidence" value="ECO:0007669"/>
    <property type="project" value="EnsemblFungi"/>
</dbReference>
<dbReference type="GO" id="GO:0048312">
    <property type="term" value="P:intracellular distribution of mitochondria"/>
    <property type="evidence" value="ECO:0007669"/>
    <property type="project" value="EnsemblFungi"/>
</dbReference>
<dbReference type="OrthoDB" id="9984778at2759"/>
<dbReference type="PANTHER" id="PTHR10465:SF0">
    <property type="entry name" value="SARCALUMENIN"/>
    <property type="match status" value="1"/>
</dbReference>
<evidence type="ECO:0000256" key="4">
    <source>
        <dbReference type="ARBA" id="ARBA00022787"/>
    </source>
</evidence>
<dbReference type="InterPro" id="IPR027094">
    <property type="entry name" value="Mitofusin_fam"/>
</dbReference>
<keyword evidence="7" id="KW-0175">Coiled coil</keyword>
<keyword evidence="8" id="KW-0496">Mitochondrion</keyword>
<dbReference type="Pfam" id="PF00350">
    <property type="entry name" value="Dynamin_N"/>
    <property type="match status" value="1"/>
</dbReference>
<evidence type="ECO:0000256" key="11">
    <source>
        <dbReference type="ARBA" id="ARBA00048548"/>
    </source>
</evidence>
<accession>A0A1G4J4T9</accession>
<evidence type="ECO:0000259" key="13">
    <source>
        <dbReference type="PROSITE" id="PS51718"/>
    </source>
</evidence>
<evidence type="ECO:0000313" key="14">
    <source>
        <dbReference type="EMBL" id="SCU84805.1"/>
    </source>
</evidence>
<evidence type="ECO:0000256" key="9">
    <source>
        <dbReference type="ARBA" id="ARBA00023134"/>
    </source>
</evidence>
<evidence type="ECO:0000256" key="6">
    <source>
        <dbReference type="ARBA" id="ARBA00022989"/>
    </source>
</evidence>
<keyword evidence="4" id="KW-1000">Mitochondrion outer membrane</keyword>
<comment type="subcellular location">
    <subcellularLocation>
        <location evidence="1">Mitochondrion outer membrane</location>
        <topology evidence="1">Multi-pass membrane protein</topology>
    </subcellularLocation>
</comment>
<protein>
    <submittedName>
        <fullName evidence="14">LADA_0D03906g1_1</fullName>
    </submittedName>
</protein>
<gene>
    <name evidence="14" type="ORF">LADA_0D03906G</name>
</gene>
<evidence type="ECO:0000256" key="1">
    <source>
        <dbReference type="ARBA" id="ARBA00004374"/>
    </source>
</evidence>
<evidence type="ECO:0000256" key="3">
    <source>
        <dbReference type="ARBA" id="ARBA00022741"/>
    </source>
</evidence>
<dbReference type="PANTHER" id="PTHR10465">
    <property type="entry name" value="TRANSMEMBRANE GTPASE FZO1"/>
    <property type="match status" value="1"/>
</dbReference>
<feature type="domain" description="Dynamin-type G" evidence="13">
    <location>
        <begin position="179"/>
        <end position="457"/>
    </location>
</feature>
<dbReference type="Gene3D" id="3.40.50.300">
    <property type="entry name" value="P-loop containing nucleotide triphosphate hydrolases"/>
    <property type="match status" value="1"/>
</dbReference>
<dbReference type="FunFam" id="3.40.50.300:FF:000638">
    <property type="entry name" value="Transmembrane GTPase Fzo1, putative"/>
    <property type="match status" value="1"/>
</dbReference>
<dbReference type="GO" id="GO:0160190">
    <property type="term" value="F:peroxisome-mitochondrion membrane tether activity"/>
    <property type="evidence" value="ECO:0007669"/>
    <property type="project" value="EnsemblFungi"/>
</dbReference>
<keyword evidence="5" id="KW-0378">Hydrolase</keyword>
<evidence type="ECO:0000256" key="8">
    <source>
        <dbReference type="ARBA" id="ARBA00023128"/>
    </source>
</evidence>
<keyword evidence="10" id="KW-0472">Membrane</keyword>
<feature type="compositionally biased region" description="Acidic residues" evidence="12">
    <location>
        <begin position="417"/>
        <end position="426"/>
    </location>
</feature>
<keyword evidence="2" id="KW-0812">Transmembrane</keyword>
<organism evidence="14 15">
    <name type="scientific">Lachancea dasiensis</name>
    <dbReference type="NCBI Taxonomy" id="1072105"/>
    <lineage>
        <taxon>Eukaryota</taxon>
        <taxon>Fungi</taxon>
        <taxon>Dikarya</taxon>
        <taxon>Ascomycota</taxon>
        <taxon>Saccharomycotina</taxon>
        <taxon>Saccharomycetes</taxon>
        <taxon>Saccharomycetales</taxon>
        <taxon>Saccharomycetaceae</taxon>
        <taxon>Lachancea</taxon>
    </lineage>
</organism>
<evidence type="ECO:0000256" key="2">
    <source>
        <dbReference type="ARBA" id="ARBA00022692"/>
    </source>
</evidence>
<dbReference type="GO" id="GO:0005741">
    <property type="term" value="C:mitochondrial outer membrane"/>
    <property type="evidence" value="ECO:0007669"/>
    <property type="project" value="UniProtKB-SubCell"/>
</dbReference>
<dbReference type="AlphaFoldDB" id="A0A1G4J4T9"/>
<keyword evidence="6" id="KW-1133">Transmembrane helix</keyword>
<evidence type="ECO:0000256" key="10">
    <source>
        <dbReference type="ARBA" id="ARBA00023136"/>
    </source>
</evidence>
<dbReference type="EMBL" id="LT598454">
    <property type="protein sequence ID" value="SCU84805.1"/>
    <property type="molecule type" value="Genomic_DNA"/>
</dbReference>
<proteinExistence type="predicted"/>
<feature type="region of interest" description="Disordered" evidence="12">
    <location>
        <begin position="26"/>
        <end position="50"/>
    </location>
</feature>